<dbReference type="Pfam" id="PF25019">
    <property type="entry name" value="LRR_R13L1-DRL21"/>
    <property type="match status" value="1"/>
</dbReference>
<name>A0A392N6L5_9FABA</name>
<dbReference type="SUPFAM" id="SSF52058">
    <property type="entry name" value="L domain-like"/>
    <property type="match status" value="1"/>
</dbReference>
<proteinExistence type="predicted"/>
<dbReference type="PANTHER" id="PTHR47186:SF13">
    <property type="entry name" value="DISEASE RESISTANCE PROTEIN RGA3"/>
    <property type="match status" value="1"/>
</dbReference>
<accession>A0A392N6L5</accession>
<evidence type="ECO:0000259" key="1">
    <source>
        <dbReference type="Pfam" id="PF25019"/>
    </source>
</evidence>
<evidence type="ECO:0000313" key="3">
    <source>
        <dbReference type="Proteomes" id="UP000265520"/>
    </source>
</evidence>
<keyword evidence="3" id="KW-1185">Reference proteome</keyword>
<dbReference type="AlphaFoldDB" id="A0A392N6L5"/>
<protein>
    <submittedName>
        <fullName evidence="2">NBS-LRR resistance protein</fullName>
    </submittedName>
</protein>
<evidence type="ECO:0000313" key="2">
    <source>
        <dbReference type="EMBL" id="MCH95446.1"/>
    </source>
</evidence>
<dbReference type="Gene3D" id="3.80.10.10">
    <property type="entry name" value="Ribonuclease Inhibitor"/>
    <property type="match status" value="1"/>
</dbReference>
<dbReference type="InterPro" id="IPR032675">
    <property type="entry name" value="LRR_dom_sf"/>
</dbReference>
<organism evidence="2 3">
    <name type="scientific">Trifolium medium</name>
    <dbReference type="NCBI Taxonomy" id="97028"/>
    <lineage>
        <taxon>Eukaryota</taxon>
        <taxon>Viridiplantae</taxon>
        <taxon>Streptophyta</taxon>
        <taxon>Embryophyta</taxon>
        <taxon>Tracheophyta</taxon>
        <taxon>Spermatophyta</taxon>
        <taxon>Magnoliopsida</taxon>
        <taxon>eudicotyledons</taxon>
        <taxon>Gunneridae</taxon>
        <taxon>Pentapetalae</taxon>
        <taxon>rosids</taxon>
        <taxon>fabids</taxon>
        <taxon>Fabales</taxon>
        <taxon>Fabaceae</taxon>
        <taxon>Papilionoideae</taxon>
        <taxon>50 kb inversion clade</taxon>
        <taxon>NPAAA clade</taxon>
        <taxon>Hologalegina</taxon>
        <taxon>IRL clade</taxon>
        <taxon>Trifolieae</taxon>
        <taxon>Trifolium</taxon>
    </lineage>
</organism>
<dbReference type="PANTHER" id="PTHR47186">
    <property type="entry name" value="LEUCINE-RICH REPEAT-CONTAINING PROTEIN 57"/>
    <property type="match status" value="1"/>
</dbReference>
<reference evidence="2 3" key="1">
    <citation type="journal article" date="2018" name="Front. Plant Sci.">
        <title>Red Clover (Trifolium pratense) and Zigzag Clover (T. medium) - A Picture of Genomic Similarities and Differences.</title>
        <authorList>
            <person name="Dluhosova J."/>
            <person name="Istvanek J."/>
            <person name="Nedelnik J."/>
            <person name="Repkova J."/>
        </authorList>
    </citation>
    <scope>NUCLEOTIDE SEQUENCE [LARGE SCALE GENOMIC DNA]</scope>
    <source>
        <strain evidence="3">cv. 10/8</strain>
        <tissue evidence="2">Leaf</tissue>
    </source>
</reference>
<dbReference type="Proteomes" id="UP000265520">
    <property type="component" value="Unassembled WGS sequence"/>
</dbReference>
<comment type="caution">
    <text evidence="2">The sequence shown here is derived from an EMBL/GenBank/DDBJ whole genome shotgun (WGS) entry which is preliminary data.</text>
</comment>
<feature type="domain" description="R13L1/DRL21-like LRR repeat region" evidence="1">
    <location>
        <begin position="31"/>
        <end position="160"/>
    </location>
</feature>
<sequence length="264" mass="29419">MLSRLFPNIGKLSCLKTLSFYIVSLEKGTSLAELRDLNLGGRLSIEHLNNVGSFSDAEEANLLSKKDLQELWLSWIIPSGDFNKTPTINDEQLLEVLQPHSNLKRHCKNCGRLLSCDGMEVGIFPSLEELVLQNLPNIEGLLKVERGEMFACLSELEIISCPKLGLPCLPSLKYLRVEGCNNELLRSISTFGGLITKLTLSGGEGITSFPEGMFTNLTFLQNLTIENFPSFPKLKELPNEPFNLALDILQIHDCDELESLPEQI</sequence>
<dbReference type="InterPro" id="IPR056789">
    <property type="entry name" value="LRR_R13L1-DRL21"/>
</dbReference>
<gene>
    <name evidence="2" type="ORF">A2U01_0016422</name>
</gene>
<dbReference type="EMBL" id="LXQA010029844">
    <property type="protein sequence ID" value="MCH95446.1"/>
    <property type="molecule type" value="Genomic_DNA"/>
</dbReference>
<feature type="non-terminal residue" evidence="2">
    <location>
        <position position="264"/>
    </location>
</feature>